<gene>
    <name evidence="5" type="primary">LOC114440924</name>
</gene>
<organism evidence="4 5">
    <name type="scientific">Parambassis ranga</name>
    <name type="common">Indian glassy fish</name>
    <dbReference type="NCBI Taxonomy" id="210632"/>
    <lineage>
        <taxon>Eukaryota</taxon>
        <taxon>Metazoa</taxon>
        <taxon>Chordata</taxon>
        <taxon>Craniata</taxon>
        <taxon>Vertebrata</taxon>
        <taxon>Euteleostomi</taxon>
        <taxon>Actinopterygii</taxon>
        <taxon>Neopterygii</taxon>
        <taxon>Teleostei</taxon>
        <taxon>Neoteleostei</taxon>
        <taxon>Acanthomorphata</taxon>
        <taxon>Ovalentaria</taxon>
        <taxon>Ambassidae</taxon>
        <taxon>Parambassis</taxon>
    </lineage>
</organism>
<dbReference type="Proteomes" id="UP000515145">
    <property type="component" value="Chromosome 1"/>
</dbReference>
<protein>
    <submittedName>
        <fullName evidence="5">Uncharacterized protein LOC114440924</fullName>
    </submittedName>
</protein>
<reference evidence="5" key="1">
    <citation type="submission" date="2025-08" db="UniProtKB">
        <authorList>
            <consortium name="RefSeq"/>
        </authorList>
    </citation>
    <scope>IDENTIFICATION</scope>
</reference>
<keyword evidence="2" id="KW-0812">Transmembrane</keyword>
<evidence type="ECO:0000256" key="3">
    <source>
        <dbReference type="SAM" id="SignalP"/>
    </source>
</evidence>
<dbReference type="InParanoid" id="A0A6P7IYF9"/>
<feature type="region of interest" description="Disordered" evidence="1">
    <location>
        <begin position="29"/>
        <end position="51"/>
    </location>
</feature>
<keyword evidence="2" id="KW-1133">Transmembrane helix</keyword>
<evidence type="ECO:0000256" key="2">
    <source>
        <dbReference type="SAM" id="Phobius"/>
    </source>
</evidence>
<feature type="signal peptide" evidence="3">
    <location>
        <begin position="1"/>
        <end position="20"/>
    </location>
</feature>
<evidence type="ECO:0000313" key="5">
    <source>
        <dbReference type="RefSeq" id="XP_028269391.1"/>
    </source>
</evidence>
<feature type="region of interest" description="Disordered" evidence="1">
    <location>
        <begin position="286"/>
        <end position="311"/>
    </location>
</feature>
<feature type="compositionally biased region" description="Basic and acidic residues" evidence="1">
    <location>
        <begin position="367"/>
        <end position="391"/>
    </location>
</feature>
<feature type="region of interest" description="Disordered" evidence="1">
    <location>
        <begin position="217"/>
        <end position="255"/>
    </location>
</feature>
<evidence type="ECO:0000256" key="1">
    <source>
        <dbReference type="SAM" id="MobiDB-lite"/>
    </source>
</evidence>
<feature type="compositionally biased region" description="Polar residues" evidence="1">
    <location>
        <begin position="29"/>
        <end position="42"/>
    </location>
</feature>
<feature type="compositionally biased region" description="Polar residues" evidence="1">
    <location>
        <begin position="421"/>
        <end position="438"/>
    </location>
</feature>
<keyword evidence="3" id="KW-0732">Signal</keyword>
<proteinExistence type="predicted"/>
<feature type="chain" id="PRO_5028289109" evidence="3">
    <location>
        <begin position="21"/>
        <end position="645"/>
    </location>
</feature>
<dbReference type="RefSeq" id="XP_028269391.1">
    <property type="nucleotide sequence ID" value="XM_028413590.1"/>
</dbReference>
<feature type="region of interest" description="Disordered" evidence="1">
    <location>
        <begin position="602"/>
        <end position="645"/>
    </location>
</feature>
<accession>A0A6P7IYF9</accession>
<feature type="compositionally biased region" description="Polar residues" evidence="1">
    <location>
        <begin position="623"/>
        <end position="645"/>
    </location>
</feature>
<name>A0A6P7IYF9_9TELE</name>
<feature type="transmembrane region" description="Helical" evidence="2">
    <location>
        <begin position="522"/>
        <end position="543"/>
    </location>
</feature>
<feature type="compositionally biased region" description="Acidic residues" evidence="1">
    <location>
        <begin position="222"/>
        <end position="245"/>
    </location>
</feature>
<keyword evidence="2" id="KW-0472">Membrane</keyword>
<sequence length="645" mass="67602">MEYCTLKGFLVIWLIKHCTSEDLSTSIQSSTTVAHQDGQTLPQEPGLPPADVVPIVSPPSLQEVEQAVQEASEQAEGRGAEKVMKELLERVVEAALGQAEGGNEAKVEAVEEEDDDTLGVEIKESEADAEAEVMKAVGGETVGIKEGNPGVGENQEAEEVDALEDITEKGEGIVEGEREAAAGLVEKSTAGVEIKKAEGMEVIDESLGAEISQEVVEGAAADSEETGGDSAVEEAGEEDSKEEEAAENKETEIKEVEEGIVEVAVGGEAKQETGPVLADVEQTGHALGTEDAPVEESPVEGMEGGPVVLPDIVTTQTVEPVDVEEKEEEVNIVEHTAGTEVEAEQGHLVDKAEEIEEEGADMGTAGAERDGGGVNKEESVVNEGGDQKAGAEEQIALGTKEVHQEEPVIPGPEPEDGEVSIEQSLENQAPTPNSSLTEAETGAYSPDGGETSDHGNEIITPTDDLLAHGPAVVQPTQNNFVKDTPPEHPQAEGEEPGEVNELVEDTAGTAETNELGLEAWKIGAISAAVFLVLETVVIIIYILKCRNKNSTPALQRACEEGCVEPEAATGGDCSDDTLPVGNGDTQQKVVLDPSDVASTLANTKEQQEDEHVIAMSDLPPGSTEESANTGPEPDSTQDLRTSSML</sequence>
<dbReference type="AlphaFoldDB" id="A0A6P7IYF9"/>
<keyword evidence="4" id="KW-1185">Reference proteome</keyword>
<dbReference type="OrthoDB" id="9937655at2759"/>
<feature type="compositionally biased region" description="Basic and acidic residues" evidence="1">
    <location>
        <begin position="246"/>
        <end position="255"/>
    </location>
</feature>
<feature type="region of interest" description="Disordered" evidence="1">
    <location>
        <begin position="355"/>
        <end position="462"/>
    </location>
</feature>
<dbReference type="GeneID" id="114440924"/>
<evidence type="ECO:0000313" key="4">
    <source>
        <dbReference type="Proteomes" id="UP000515145"/>
    </source>
</evidence>